<evidence type="ECO:0000313" key="2">
    <source>
        <dbReference type="Proteomes" id="UP000011668"/>
    </source>
</evidence>
<protein>
    <submittedName>
        <fullName evidence="1">Uncharacterized protein</fullName>
    </submittedName>
</protein>
<dbReference type="HOGENOM" id="CLU_1349715_0_0_1"/>
<sequence>MSIPTTMSSSVPLFHMLERQVLPGSFDSDICPSAPFSIPDQTLQFSSILLHILFDEIRNRLHIRPRASSGERGLLTWHSRIEPLSFCHAVDLLRYRENSHTSRQHLKTLPLASRIAPTPSSETVQSAILPSLFLPEISESVGWSPETAKVHRFMGQARGGFNLMRFACLVQPGFWVVELIAALASVRRSLGRRRSRVRLGDLG</sequence>
<keyword evidence="2" id="KW-1185">Reference proteome</keyword>
<organism evidence="1 2">
    <name type="scientific">Thanatephorus cucumeris (strain AG1-IA)</name>
    <name type="common">Rice sheath blight fungus</name>
    <name type="synonym">Rhizoctonia solani</name>
    <dbReference type="NCBI Taxonomy" id="983506"/>
    <lineage>
        <taxon>Eukaryota</taxon>
        <taxon>Fungi</taxon>
        <taxon>Dikarya</taxon>
        <taxon>Basidiomycota</taxon>
        <taxon>Agaricomycotina</taxon>
        <taxon>Agaricomycetes</taxon>
        <taxon>Cantharellales</taxon>
        <taxon>Ceratobasidiaceae</taxon>
        <taxon>Rhizoctonia</taxon>
        <taxon>Rhizoctonia solani AG-1</taxon>
    </lineage>
</organism>
<accession>L8WJS2</accession>
<evidence type="ECO:0000313" key="1">
    <source>
        <dbReference type="EMBL" id="ELU37063.1"/>
    </source>
</evidence>
<dbReference type="AlphaFoldDB" id="L8WJS2"/>
<name>L8WJS2_THACA</name>
<comment type="caution">
    <text evidence="1">The sequence shown here is derived from an EMBL/GenBank/DDBJ whole genome shotgun (WGS) entry which is preliminary data.</text>
</comment>
<dbReference type="Proteomes" id="UP000011668">
    <property type="component" value="Unassembled WGS sequence"/>
</dbReference>
<dbReference type="EMBL" id="AFRT01002883">
    <property type="protein sequence ID" value="ELU37063.1"/>
    <property type="molecule type" value="Genomic_DNA"/>
</dbReference>
<proteinExistence type="predicted"/>
<reference evidence="1 2" key="1">
    <citation type="journal article" date="2013" name="Nat. Commun.">
        <title>The evolution and pathogenic mechanisms of the rice sheath blight pathogen.</title>
        <authorList>
            <person name="Zheng A."/>
            <person name="Lin R."/>
            <person name="Xu L."/>
            <person name="Qin P."/>
            <person name="Tang C."/>
            <person name="Ai P."/>
            <person name="Zhang D."/>
            <person name="Liu Y."/>
            <person name="Sun Z."/>
            <person name="Feng H."/>
            <person name="Wang Y."/>
            <person name="Chen Y."/>
            <person name="Liang X."/>
            <person name="Fu R."/>
            <person name="Li Q."/>
            <person name="Zhang J."/>
            <person name="Yu X."/>
            <person name="Xie Z."/>
            <person name="Ding L."/>
            <person name="Guan P."/>
            <person name="Tang J."/>
            <person name="Liang Y."/>
            <person name="Wang S."/>
            <person name="Deng Q."/>
            <person name="Li S."/>
            <person name="Zhu J."/>
            <person name="Wang L."/>
            <person name="Liu H."/>
            <person name="Li P."/>
        </authorList>
    </citation>
    <scope>NUCLEOTIDE SEQUENCE [LARGE SCALE GENOMIC DNA]</scope>
    <source>
        <strain evidence="2">AG-1 IA</strain>
    </source>
</reference>
<gene>
    <name evidence="1" type="ORF">AG1IA_08908</name>
</gene>